<reference evidence="3 4" key="1">
    <citation type="journal article" date="2024" name="IMA Fungus">
        <title>IMA Genome - F19 : A genome assembly and annotation guide to empower mycologists, including annotated draft genome sequences of Ceratocystis pirilliformis, Diaporthe australafricana, Fusarium ophioides, Paecilomyces lecythidis, and Sporothrix stenoceras.</title>
        <authorList>
            <person name="Aylward J."/>
            <person name="Wilson A.M."/>
            <person name="Visagie C.M."/>
            <person name="Spraker J."/>
            <person name="Barnes I."/>
            <person name="Buitendag C."/>
            <person name="Ceriani C."/>
            <person name="Del Mar Angel L."/>
            <person name="du Plessis D."/>
            <person name="Fuchs T."/>
            <person name="Gasser K."/>
            <person name="Kramer D."/>
            <person name="Li W."/>
            <person name="Munsamy K."/>
            <person name="Piso A."/>
            <person name="Price J.L."/>
            <person name="Sonnekus B."/>
            <person name="Thomas C."/>
            <person name="van der Nest A."/>
            <person name="van Dijk A."/>
            <person name="van Heerden A."/>
            <person name="van Vuuren N."/>
            <person name="Yilmaz N."/>
            <person name="Duong T.A."/>
            <person name="van der Merwe N.A."/>
            <person name="Wingfield M.J."/>
            <person name="Wingfield B.D."/>
        </authorList>
    </citation>
    <scope>NUCLEOTIDE SEQUENCE [LARGE SCALE GENOMIC DNA]</scope>
    <source>
        <strain evidence="3 4">CMW 12675</strain>
    </source>
</reference>
<sequence>MSNQDNSTLGSSSAFNPYTQIFNITLSDGVTQIGVSLDDMNFVVGVYYSQSISYGVQFGLCGGIFLALVTFSLPERMRKVSVRLQAAALLVNMFRTLLLALYYPSNFTELYDLASGEFLKVNDLDFFVSIGSNAAGGMTFLLIQCILMMHLWTIMQLWPPTIKCVTMAVSVLSSMALLALKIVVYVLYSQAALRIEPVSTHTGRLFFVSNVFFAANIFWFAGLFNVKLIMHLAKNKRFLPSRNKFTPIEVLVVTNGLMMVIPTIFASLQLTRMAFRFEVVPWMMTSIICVLSYGSLVAQRISNSPIQSFANIGSPSGSNGNRNNRSHSLNNHGLISTNGEPLASSSSNVESESDYGRAHMIRAGTSGSLSPTKMDIEARAVLVERDLDQQSEKRMASGREEV</sequence>
<dbReference type="EMBL" id="JAWDJO010000002">
    <property type="protein sequence ID" value="KAL1902097.1"/>
    <property type="molecule type" value="Genomic_DNA"/>
</dbReference>
<feature type="transmembrane region" description="Helical" evidence="2">
    <location>
        <begin position="164"/>
        <end position="187"/>
    </location>
</feature>
<feature type="transmembrane region" description="Helical" evidence="2">
    <location>
        <begin position="86"/>
        <end position="104"/>
    </location>
</feature>
<dbReference type="InterPro" id="IPR027458">
    <property type="entry name" value="STE2_TM1-TM2_sf"/>
</dbReference>
<dbReference type="InterPro" id="IPR000366">
    <property type="entry name" value="GPCR_STE2"/>
</dbReference>
<dbReference type="Proteomes" id="UP001583280">
    <property type="component" value="Unassembled WGS sequence"/>
</dbReference>
<feature type="transmembrane region" description="Helical" evidence="2">
    <location>
        <begin position="280"/>
        <end position="298"/>
    </location>
</feature>
<feature type="transmembrane region" description="Helical" evidence="2">
    <location>
        <begin position="52"/>
        <end position="74"/>
    </location>
</feature>
<evidence type="ECO:0000313" key="3">
    <source>
        <dbReference type="EMBL" id="KAL1902097.1"/>
    </source>
</evidence>
<feature type="transmembrane region" description="Helical" evidence="2">
    <location>
        <begin position="207"/>
        <end position="229"/>
    </location>
</feature>
<keyword evidence="3" id="KW-0675">Receptor</keyword>
<protein>
    <submittedName>
        <fullName evidence="3">Pheromone alpha factor receptor</fullName>
    </submittedName>
</protein>
<keyword evidence="2" id="KW-1133">Transmembrane helix</keyword>
<keyword evidence="4" id="KW-1185">Reference proteome</keyword>
<keyword evidence="2" id="KW-0812">Transmembrane</keyword>
<feature type="compositionally biased region" description="Low complexity" evidence="1">
    <location>
        <begin position="313"/>
        <end position="334"/>
    </location>
</feature>
<name>A0ABR3ZPJ9_9PEZI</name>
<feature type="region of interest" description="Disordered" evidence="1">
    <location>
        <begin position="312"/>
        <end position="354"/>
    </location>
</feature>
<feature type="transmembrane region" description="Helical" evidence="2">
    <location>
        <begin position="124"/>
        <end position="152"/>
    </location>
</feature>
<keyword evidence="2" id="KW-0472">Membrane</keyword>
<evidence type="ECO:0000256" key="2">
    <source>
        <dbReference type="SAM" id="Phobius"/>
    </source>
</evidence>
<dbReference type="PANTHER" id="PTHR28009:SF1">
    <property type="entry name" value="PHEROMONE ALPHA FACTOR RECEPTOR"/>
    <property type="match status" value="1"/>
</dbReference>
<proteinExistence type="predicted"/>
<feature type="transmembrane region" description="Helical" evidence="2">
    <location>
        <begin position="250"/>
        <end position="268"/>
    </location>
</feature>
<dbReference type="Gene3D" id="1.10.287.920">
    <property type="entry name" value="Pheromone alpha factor receptor"/>
    <property type="match status" value="1"/>
</dbReference>
<evidence type="ECO:0000313" key="4">
    <source>
        <dbReference type="Proteomes" id="UP001583280"/>
    </source>
</evidence>
<dbReference type="PANTHER" id="PTHR28009">
    <property type="entry name" value="PHEROMONE ALPHA FACTOR RECEPTOR"/>
    <property type="match status" value="1"/>
</dbReference>
<gene>
    <name evidence="3" type="primary">STE2</name>
    <name evidence="3" type="ORF">Cpir12675_000204</name>
</gene>
<accession>A0ABR3ZPJ9</accession>
<organism evidence="3 4">
    <name type="scientific">Ceratocystis pirilliformis</name>
    <dbReference type="NCBI Taxonomy" id="259994"/>
    <lineage>
        <taxon>Eukaryota</taxon>
        <taxon>Fungi</taxon>
        <taxon>Dikarya</taxon>
        <taxon>Ascomycota</taxon>
        <taxon>Pezizomycotina</taxon>
        <taxon>Sordariomycetes</taxon>
        <taxon>Hypocreomycetidae</taxon>
        <taxon>Microascales</taxon>
        <taxon>Ceratocystidaceae</taxon>
        <taxon>Ceratocystis</taxon>
    </lineage>
</organism>
<dbReference type="Pfam" id="PF02116">
    <property type="entry name" value="STE2"/>
    <property type="match status" value="1"/>
</dbReference>
<comment type="caution">
    <text evidence="3">The sequence shown here is derived from an EMBL/GenBank/DDBJ whole genome shotgun (WGS) entry which is preliminary data.</text>
</comment>
<evidence type="ECO:0000256" key="1">
    <source>
        <dbReference type="SAM" id="MobiDB-lite"/>
    </source>
</evidence>